<evidence type="ECO:0000313" key="17">
    <source>
        <dbReference type="Proteomes" id="UP000655287"/>
    </source>
</evidence>
<dbReference type="SMART" id="SM00387">
    <property type="entry name" value="HATPase_c"/>
    <property type="match status" value="1"/>
</dbReference>
<dbReference type="Gene3D" id="6.10.340.10">
    <property type="match status" value="1"/>
</dbReference>
<dbReference type="PRINTS" id="PR00344">
    <property type="entry name" value="BCTRLSENSOR"/>
</dbReference>
<dbReference type="SUPFAM" id="SSF55874">
    <property type="entry name" value="ATPase domain of HSP90 chaperone/DNA topoisomerase II/histidine kinase"/>
    <property type="match status" value="1"/>
</dbReference>
<keyword evidence="8 16" id="KW-0418">Kinase</keyword>
<dbReference type="Gene3D" id="1.10.287.130">
    <property type="match status" value="1"/>
</dbReference>
<dbReference type="InterPro" id="IPR036890">
    <property type="entry name" value="HATPase_C_sf"/>
</dbReference>
<dbReference type="Proteomes" id="UP000655287">
    <property type="component" value="Unassembled WGS sequence"/>
</dbReference>
<evidence type="ECO:0000256" key="10">
    <source>
        <dbReference type="ARBA" id="ARBA00023012"/>
    </source>
</evidence>
<evidence type="ECO:0000256" key="13">
    <source>
        <dbReference type="SAM" id="Phobius"/>
    </source>
</evidence>
<dbReference type="FunFam" id="1.10.287.130:FF:000001">
    <property type="entry name" value="Two-component sensor histidine kinase"/>
    <property type="match status" value="1"/>
</dbReference>
<dbReference type="PROSITE" id="PS50109">
    <property type="entry name" value="HIS_KIN"/>
    <property type="match status" value="1"/>
</dbReference>
<evidence type="ECO:0000256" key="12">
    <source>
        <dbReference type="SAM" id="MobiDB-lite"/>
    </source>
</evidence>
<dbReference type="SMART" id="SM00388">
    <property type="entry name" value="HisKA"/>
    <property type="match status" value="1"/>
</dbReference>
<evidence type="ECO:0000256" key="8">
    <source>
        <dbReference type="ARBA" id="ARBA00022777"/>
    </source>
</evidence>
<gene>
    <name evidence="16" type="ORF">Sru01_36050</name>
</gene>
<dbReference type="InterPro" id="IPR005467">
    <property type="entry name" value="His_kinase_dom"/>
</dbReference>
<comment type="catalytic activity">
    <reaction evidence="1">
        <text>ATP + protein L-histidine = ADP + protein N-phospho-L-histidine.</text>
        <dbReference type="EC" id="2.7.13.3"/>
    </reaction>
</comment>
<keyword evidence="6" id="KW-0808">Transferase</keyword>
<evidence type="ECO:0000313" key="16">
    <source>
        <dbReference type="EMBL" id="GII78623.1"/>
    </source>
</evidence>
<comment type="subcellular location">
    <subcellularLocation>
        <location evidence="3">Cell membrane</location>
    </subcellularLocation>
</comment>
<dbReference type="CDD" id="cd00075">
    <property type="entry name" value="HATPase"/>
    <property type="match status" value="1"/>
</dbReference>
<dbReference type="EMBL" id="BOOU01000051">
    <property type="protein sequence ID" value="GII78623.1"/>
    <property type="molecule type" value="Genomic_DNA"/>
</dbReference>
<reference evidence="16" key="1">
    <citation type="submission" date="2021-01" db="EMBL/GenBank/DDBJ databases">
        <title>Whole genome shotgun sequence of Sphaerisporangium rufum NBRC 109079.</title>
        <authorList>
            <person name="Komaki H."/>
            <person name="Tamura T."/>
        </authorList>
    </citation>
    <scope>NUCLEOTIDE SEQUENCE</scope>
    <source>
        <strain evidence="16">NBRC 109079</strain>
    </source>
</reference>
<evidence type="ECO:0000256" key="2">
    <source>
        <dbReference type="ARBA" id="ARBA00001968"/>
    </source>
</evidence>
<dbReference type="Pfam" id="PF00672">
    <property type="entry name" value="HAMP"/>
    <property type="match status" value="1"/>
</dbReference>
<dbReference type="InterPro" id="IPR003594">
    <property type="entry name" value="HATPase_dom"/>
</dbReference>
<feature type="domain" description="HAMP" evidence="15">
    <location>
        <begin position="205"/>
        <end position="265"/>
    </location>
</feature>
<dbReference type="FunFam" id="3.30.565.10:FF:000006">
    <property type="entry name" value="Sensor histidine kinase WalK"/>
    <property type="match status" value="1"/>
</dbReference>
<sequence>MSRRPWPVTLRGRLIAGLLVLLAAACAAVGAASVIALNRSLMEGLDRQLAADGGRFAASLEHAGEHRERPGDDDDLYTGEGDSRGQAPGTLGARLVAGRVTHADMVPWRGRHDVLPAGRAPRALSAADAATLAGLAADGRPRTVGLAELGDYRVAAVRGDDGDVLVTGLPLHEAEETVRRLEMVELAVFAAALLATGVAGALWVGVSLRPLRRVAATAGVVAGLPLADGEVALPGGVPHADPRTEVGQVGAAFNRMLEHVGAALARRHESEQRLRRFAADASHELRTPLAAIRGHAELARRHPGPVPPEVRHALDRVQAESVRMGRLVDDLLLLARLDAGRPLRREEVDLTRLAIDATGDARAAGPEHRWRLELPEEPVTVTGDADRLHQVLVNLLNNARIHTPPGTTVTVSVAGPGRGRDHAELSVADDGPGVPAEFQHEVFDRFARADRGRARASGGTGLGLAIVQAVAHAHGGTVALDGVPGRTVFTVTLPASPDPSRPAEQTGPS</sequence>
<dbReference type="InterPro" id="IPR050428">
    <property type="entry name" value="TCS_sensor_his_kinase"/>
</dbReference>
<dbReference type="GO" id="GO:0005509">
    <property type="term" value="F:calcium ion binding"/>
    <property type="evidence" value="ECO:0007669"/>
    <property type="project" value="UniProtKB-ARBA"/>
</dbReference>
<dbReference type="AlphaFoldDB" id="A0A919R3Y1"/>
<dbReference type="Gene3D" id="3.30.565.10">
    <property type="entry name" value="Histidine kinase-like ATPase, C-terminal domain"/>
    <property type="match status" value="1"/>
</dbReference>
<organism evidence="16 17">
    <name type="scientific">Sphaerisporangium rufum</name>
    <dbReference type="NCBI Taxonomy" id="1381558"/>
    <lineage>
        <taxon>Bacteria</taxon>
        <taxon>Bacillati</taxon>
        <taxon>Actinomycetota</taxon>
        <taxon>Actinomycetes</taxon>
        <taxon>Streptosporangiales</taxon>
        <taxon>Streptosporangiaceae</taxon>
        <taxon>Sphaerisporangium</taxon>
    </lineage>
</organism>
<proteinExistence type="predicted"/>
<dbReference type="PROSITE" id="PS51257">
    <property type="entry name" value="PROKAR_LIPOPROTEIN"/>
    <property type="match status" value="1"/>
</dbReference>
<evidence type="ECO:0000256" key="1">
    <source>
        <dbReference type="ARBA" id="ARBA00000085"/>
    </source>
</evidence>
<evidence type="ECO:0000256" key="9">
    <source>
        <dbReference type="ARBA" id="ARBA00022989"/>
    </source>
</evidence>
<comment type="caution">
    <text evidence="16">The sequence shown here is derived from an EMBL/GenBank/DDBJ whole genome shotgun (WGS) entry which is preliminary data.</text>
</comment>
<feature type="region of interest" description="Disordered" evidence="12">
    <location>
        <begin position="61"/>
        <end position="91"/>
    </location>
</feature>
<keyword evidence="7 13" id="KW-0812">Transmembrane</keyword>
<dbReference type="SMART" id="SM00304">
    <property type="entry name" value="HAMP"/>
    <property type="match status" value="1"/>
</dbReference>
<dbReference type="GO" id="GO:0000155">
    <property type="term" value="F:phosphorelay sensor kinase activity"/>
    <property type="evidence" value="ECO:0007669"/>
    <property type="project" value="InterPro"/>
</dbReference>
<dbReference type="SUPFAM" id="SSF47384">
    <property type="entry name" value="Homodimeric domain of signal transducing histidine kinase"/>
    <property type="match status" value="1"/>
</dbReference>
<accession>A0A919R3Y1</accession>
<evidence type="ECO:0000256" key="7">
    <source>
        <dbReference type="ARBA" id="ARBA00022692"/>
    </source>
</evidence>
<dbReference type="CDD" id="cd00082">
    <property type="entry name" value="HisKA"/>
    <property type="match status" value="1"/>
</dbReference>
<evidence type="ECO:0000256" key="5">
    <source>
        <dbReference type="ARBA" id="ARBA00022553"/>
    </source>
</evidence>
<evidence type="ECO:0000256" key="4">
    <source>
        <dbReference type="ARBA" id="ARBA00012438"/>
    </source>
</evidence>
<dbReference type="EC" id="2.7.13.3" evidence="4"/>
<keyword evidence="5" id="KW-0597">Phosphoprotein</keyword>
<dbReference type="PANTHER" id="PTHR45436:SF5">
    <property type="entry name" value="SENSOR HISTIDINE KINASE TRCS"/>
    <property type="match status" value="1"/>
</dbReference>
<feature type="domain" description="Histidine kinase" evidence="14">
    <location>
        <begin position="280"/>
        <end position="497"/>
    </location>
</feature>
<keyword evidence="17" id="KW-1185">Reference proteome</keyword>
<evidence type="ECO:0000256" key="3">
    <source>
        <dbReference type="ARBA" id="ARBA00004236"/>
    </source>
</evidence>
<dbReference type="InterPro" id="IPR036097">
    <property type="entry name" value="HisK_dim/P_sf"/>
</dbReference>
<dbReference type="GO" id="GO:0005886">
    <property type="term" value="C:plasma membrane"/>
    <property type="evidence" value="ECO:0007669"/>
    <property type="project" value="UniProtKB-SubCell"/>
</dbReference>
<keyword evidence="11 13" id="KW-0472">Membrane</keyword>
<dbReference type="PANTHER" id="PTHR45436">
    <property type="entry name" value="SENSOR HISTIDINE KINASE YKOH"/>
    <property type="match status" value="1"/>
</dbReference>
<dbReference type="InterPro" id="IPR003660">
    <property type="entry name" value="HAMP_dom"/>
</dbReference>
<dbReference type="Pfam" id="PF02518">
    <property type="entry name" value="HATPase_c"/>
    <property type="match status" value="1"/>
</dbReference>
<dbReference type="Pfam" id="PF00512">
    <property type="entry name" value="HisKA"/>
    <property type="match status" value="1"/>
</dbReference>
<name>A0A919R3Y1_9ACTN</name>
<evidence type="ECO:0000256" key="11">
    <source>
        <dbReference type="ARBA" id="ARBA00023136"/>
    </source>
</evidence>
<protein>
    <recommendedName>
        <fullName evidence="4">histidine kinase</fullName>
        <ecNumber evidence="4">2.7.13.3</ecNumber>
    </recommendedName>
</protein>
<feature type="transmembrane region" description="Helical" evidence="13">
    <location>
        <begin position="186"/>
        <end position="206"/>
    </location>
</feature>
<dbReference type="PROSITE" id="PS50885">
    <property type="entry name" value="HAMP"/>
    <property type="match status" value="1"/>
</dbReference>
<keyword evidence="9 13" id="KW-1133">Transmembrane helix</keyword>
<evidence type="ECO:0000259" key="14">
    <source>
        <dbReference type="PROSITE" id="PS50109"/>
    </source>
</evidence>
<evidence type="ECO:0000259" key="15">
    <source>
        <dbReference type="PROSITE" id="PS50885"/>
    </source>
</evidence>
<dbReference type="InterPro" id="IPR003661">
    <property type="entry name" value="HisK_dim/P_dom"/>
</dbReference>
<dbReference type="InterPro" id="IPR004358">
    <property type="entry name" value="Sig_transdc_His_kin-like_C"/>
</dbReference>
<dbReference type="RefSeq" id="WP_203987119.1">
    <property type="nucleotide sequence ID" value="NZ_BOOU01000051.1"/>
</dbReference>
<comment type="cofactor">
    <cofactor evidence="2">
        <name>a divalent metal cation</name>
        <dbReference type="ChEBI" id="CHEBI:60240"/>
    </cofactor>
</comment>
<keyword evidence="10" id="KW-0902">Two-component regulatory system</keyword>
<evidence type="ECO:0000256" key="6">
    <source>
        <dbReference type="ARBA" id="ARBA00022679"/>
    </source>
</evidence>